<evidence type="ECO:0000313" key="3">
    <source>
        <dbReference type="Proteomes" id="UP000886595"/>
    </source>
</evidence>
<keyword evidence="3" id="KW-1185">Reference proteome</keyword>
<protein>
    <submittedName>
        <fullName evidence="2">Uncharacterized protein</fullName>
    </submittedName>
</protein>
<evidence type="ECO:0000256" key="1">
    <source>
        <dbReference type="SAM" id="MobiDB-lite"/>
    </source>
</evidence>
<dbReference type="AlphaFoldDB" id="A0A8X7RK98"/>
<accession>A0A8X7RK98</accession>
<dbReference type="Proteomes" id="UP000886595">
    <property type="component" value="Unassembled WGS sequence"/>
</dbReference>
<name>A0A8X7RK98_BRACI</name>
<proteinExistence type="predicted"/>
<comment type="caution">
    <text evidence="2">The sequence shown here is derived from an EMBL/GenBank/DDBJ whole genome shotgun (WGS) entry which is preliminary data.</text>
</comment>
<organism evidence="2 3">
    <name type="scientific">Brassica carinata</name>
    <name type="common">Ethiopian mustard</name>
    <name type="synonym">Abyssinian cabbage</name>
    <dbReference type="NCBI Taxonomy" id="52824"/>
    <lineage>
        <taxon>Eukaryota</taxon>
        <taxon>Viridiplantae</taxon>
        <taxon>Streptophyta</taxon>
        <taxon>Embryophyta</taxon>
        <taxon>Tracheophyta</taxon>
        <taxon>Spermatophyta</taxon>
        <taxon>Magnoliopsida</taxon>
        <taxon>eudicotyledons</taxon>
        <taxon>Gunneridae</taxon>
        <taxon>Pentapetalae</taxon>
        <taxon>rosids</taxon>
        <taxon>malvids</taxon>
        <taxon>Brassicales</taxon>
        <taxon>Brassicaceae</taxon>
        <taxon>Brassiceae</taxon>
        <taxon>Brassica</taxon>
    </lineage>
</organism>
<reference evidence="2 3" key="1">
    <citation type="submission" date="2020-02" db="EMBL/GenBank/DDBJ databases">
        <authorList>
            <person name="Ma Q."/>
            <person name="Huang Y."/>
            <person name="Song X."/>
            <person name="Pei D."/>
        </authorList>
    </citation>
    <scope>NUCLEOTIDE SEQUENCE [LARGE SCALE GENOMIC DNA]</scope>
    <source>
        <strain evidence="2">Sxm20200214</strain>
        <tissue evidence="2">Leaf</tissue>
    </source>
</reference>
<evidence type="ECO:0000313" key="2">
    <source>
        <dbReference type="EMBL" id="KAG2289811.1"/>
    </source>
</evidence>
<feature type="compositionally biased region" description="Polar residues" evidence="1">
    <location>
        <begin position="81"/>
        <end position="103"/>
    </location>
</feature>
<dbReference type="EMBL" id="JAAMPC010000010">
    <property type="protein sequence ID" value="KAG2289811.1"/>
    <property type="molecule type" value="Genomic_DNA"/>
</dbReference>
<sequence length="103" mass="11505">MVLRLRIRDRRKHSTATASDRLIASTFEAAVEFTLFTLSRQAILLPPKYQTKEVVDEEGQDEAAEAIPDDSQPHRLLPSTRPVTSCRASTEQLASNNIGEIRA</sequence>
<feature type="region of interest" description="Disordered" evidence="1">
    <location>
        <begin position="61"/>
        <end position="103"/>
    </location>
</feature>
<gene>
    <name evidence="2" type="ORF">Bca52824_049415</name>
</gene>